<dbReference type="InterPro" id="IPR020843">
    <property type="entry name" value="ER"/>
</dbReference>
<dbReference type="AlphaFoldDB" id="A0A076MZ16"/>
<dbReference type="Pfam" id="PF00107">
    <property type="entry name" value="ADH_zinc_N"/>
    <property type="match status" value="1"/>
</dbReference>
<feature type="domain" description="Enoyl reductase (ER)" evidence="3">
    <location>
        <begin position="11"/>
        <end position="321"/>
    </location>
</feature>
<dbReference type="PATRIC" id="fig|1068978.7.peg.4367"/>
<dbReference type="HOGENOM" id="CLU_026673_3_1_11"/>
<dbReference type="KEGG" id="amq:AMETH_4074"/>
<dbReference type="InterPro" id="IPR013154">
    <property type="entry name" value="ADH-like_N"/>
</dbReference>
<evidence type="ECO:0000313" key="4">
    <source>
        <dbReference type="EMBL" id="AIJ24166.1"/>
    </source>
</evidence>
<dbReference type="Gene3D" id="3.90.180.10">
    <property type="entry name" value="Medium-chain alcohol dehydrogenases, catalytic domain"/>
    <property type="match status" value="1"/>
</dbReference>
<dbReference type="RefSeq" id="WP_026153202.1">
    <property type="nucleotide sequence ID" value="NZ_AQUL01000001.1"/>
</dbReference>
<gene>
    <name evidence="4" type="primary">qor</name>
    <name evidence="4" type="ORF">AMETH_4074</name>
</gene>
<evidence type="ECO:0000256" key="2">
    <source>
        <dbReference type="ARBA" id="ARBA00023002"/>
    </source>
</evidence>
<dbReference type="PROSITE" id="PS01162">
    <property type="entry name" value="QOR_ZETA_CRYSTAL"/>
    <property type="match status" value="1"/>
</dbReference>
<dbReference type="GO" id="GO:0003960">
    <property type="term" value="F:quinone reductase (NADPH) activity"/>
    <property type="evidence" value="ECO:0007669"/>
    <property type="project" value="InterPro"/>
</dbReference>
<evidence type="ECO:0000313" key="5">
    <source>
        <dbReference type="Proteomes" id="UP000062973"/>
    </source>
</evidence>
<dbReference type="InterPro" id="IPR011032">
    <property type="entry name" value="GroES-like_sf"/>
</dbReference>
<dbReference type="SUPFAM" id="SSF51735">
    <property type="entry name" value="NAD(P)-binding Rossmann-fold domains"/>
    <property type="match status" value="1"/>
</dbReference>
<accession>A0A076MZ16</accession>
<evidence type="ECO:0000256" key="1">
    <source>
        <dbReference type="ARBA" id="ARBA00022857"/>
    </source>
</evidence>
<dbReference type="Proteomes" id="UP000062973">
    <property type="component" value="Chromosome"/>
</dbReference>
<sequence>MPTAVQIRQTGGPEVLEAGDVEVGDPGPGELLVDVAAAGVNYIDTYQRSGVYKIDLPATLGMEGAGTVAAVGEGVTGFAAGDRVAWQGVLGGYAQQARIPATAAVAVPEGVSLETAAATMLQGVTAHYLVRSTYEVREGDTILLHAAAGGVGLLLTQLAKARGARVIGTVSTEEKAALASEAGVDDVIRYDQVDFAEEVRRLTGGEGVAAVYDGVGKSTFDGSLASLRVRGFLVLFGAASGPVPPVDPQRLNAAGSVYLTRPTSAHYVRTRDELAWRTNELFEAVTSGALKVRVGAKYALSDAAKAHEDLQGRRTTGKVLLIP</sequence>
<dbReference type="PANTHER" id="PTHR48106">
    <property type="entry name" value="QUINONE OXIDOREDUCTASE PIG3-RELATED"/>
    <property type="match status" value="1"/>
</dbReference>
<organism evidence="4 5">
    <name type="scientific">Amycolatopsis methanolica 239</name>
    <dbReference type="NCBI Taxonomy" id="1068978"/>
    <lineage>
        <taxon>Bacteria</taxon>
        <taxon>Bacillati</taxon>
        <taxon>Actinomycetota</taxon>
        <taxon>Actinomycetes</taxon>
        <taxon>Pseudonocardiales</taxon>
        <taxon>Pseudonocardiaceae</taxon>
        <taxon>Amycolatopsis</taxon>
        <taxon>Amycolatopsis methanolica group</taxon>
    </lineage>
</organism>
<dbReference type="eggNOG" id="COG0604">
    <property type="taxonomic scope" value="Bacteria"/>
</dbReference>
<keyword evidence="2" id="KW-0560">Oxidoreductase</keyword>
<dbReference type="SMART" id="SM00829">
    <property type="entry name" value="PKS_ER"/>
    <property type="match status" value="1"/>
</dbReference>
<protein>
    <submittedName>
        <fullName evidence="4">NADPH:quinone reductase</fullName>
    </submittedName>
</protein>
<keyword evidence="5" id="KW-1185">Reference proteome</keyword>
<dbReference type="Gene3D" id="3.40.50.720">
    <property type="entry name" value="NAD(P)-binding Rossmann-like Domain"/>
    <property type="match status" value="1"/>
</dbReference>
<dbReference type="PANTHER" id="PTHR48106:SF13">
    <property type="entry name" value="QUINONE OXIDOREDUCTASE-RELATED"/>
    <property type="match status" value="1"/>
</dbReference>
<dbReference type="InterPro" id="IPR013149">
    <property type="entry name" value="ADH-like_C"/>
</dbReference>
<dbReference type="InterPro" id="IPR002364">
    <property type="entry name" value="Quin_OxRdtase/zeta-crystal_CS"/>
</dbReference>
<dbReference type="GO" id="GO:0008270">
    <property type="term" value="F:zinc ion binding"/>
    <property type="evidence" value="ECO:0007669"/>
    <property type="project" value="InterPro"/>
</dbReference>
<keyword evidence="1" id="KW-0521">NADP</keyword>
<dbReference type="Pfam" id="PF08240">
    <property type="entry name" value="ADH_N"/>
    <property type="match status" value="1"/>
</dbReference>
<dbReference type="STRING" id="1068978.AMETH_4074"/>
<dbReference type="GO" id="GO:0005829">
    <property type="term" value="C:cytosol"/>
    <property type="evidence" value="ECO:0007669"/>
    <property type="project" value="TreeGrafter"/>
</dbReference>
<dbReference type="InterPro" id="IPR047618">
    <property type="entry name" value="QOR-like"/>
</dbReference>
<proteinExistence type="predicted"/>
<dbReference type="GO" id="GO:0070402">
    <property type="term" value="F:NADPH binding"/>
    <property type="evidence" value="ECO:0007669"/>
    <property type="project" value="TreeGrafter"/>
</dbReference>
<dbReference type="SUPFAM" id="SSF50129">
    <property type="entry name" value="GroES-like"/>
    <property type="match status" value="1"/>
</dbReference>
<dbReference type="InterPro" id="IPR036291">
    <property type="entry name" value="NAD(P)-bd_dom_sf"/>
</dbReference>
<dbReference type="FunFam" id="3.40.50.720:FF:000053">
    <property type="entry name" value="Quinone oxidoreductase 1"/>
    <property type="match status" value="1"/>
</dbReference>
<evidence type="ECO:0000259" key="3">
    <source>
        <dbReference type="SMART" id="SM00829"/>
    </source>
</evidence>
<dbReference type="CDD" id="cd05286">
    <property type="entry name" value="QOR2"/>
    <property type="match status" value="1"/>
</dbReference>
<dbReference type="EMBL" id="CP009110">
    <property type="protein sequence ID" value="AIJ24166.1"/>
    <property type="molecule type" value="Genomic_DNA"/>
</dbReference>
<dbReference type="GO" id="GO:0035925">
    <property type="term" value="F:mRNA 3'-UTR AU-rich region binding"/>
    <property type="evidence" value="ECO:0007669"/>
    <property type="project" value="TreeGrafter"/>
</dbReference>
<name>A0A076MZ16_AMYME</name>
<reference evidence="4 5" key="1">
    <citation type="submission" date="2014-07" db="EMBL/GenBank/DDBJ databases">
        <title>Whole Genome Sequence of the Amycolatopsis methanolica 239.</title>
        <authorList>
            <person name="Tang B."/>
        </authorList>
    </citation>
    <scope>NUCLEOTIDE SEQUENCE [LARGE SCALE GENOMIC DNA]</scope>
    <source>
        <strain evidence="4 5">239</strain>
    </source>
</reference>